<reference evidence="10 11" key="1">
    <citation type="submission" date="2023-12" db="EMBL/GenBank/DDBJ databases">
        <title>A high-quality genome assembly for Dillenia turbinata (Dilleniales).</title>
        <authorList>
            <person name="Chanderbali A."/>
        </authorList>
    </citation>
    <scope>NUCLEOTIDE SEQUENCE [LARGE SCALE GENOMIC DNA]</scope>
    <source>
        <strain evidence="10">LSX21</strain>
        <tissue evidence="10">Leaf</tissue>
    </source>
</reference>
<dbReference type="GO" id="GO:0000428">
    <property type="term" value="C:DNA-directed RNA polymerase complex"/>
    <property type="evidence" value="ECO:0007669"/>
    <property type="project" value="UniProtKB-KW"/>
</dbReference>
<dbReference type="InterPro" id="IPR006592">
    <property type="entry name" value="RNA_pol_N"/>
</dbReference>
<dbReference type="SUPFAM" id="SSF64484">
    <property type="entry name" value="beta and beta-prime subunits of DNA dependent RNA-polymerase"/>
    <property type="match status" value="1"/>
</dbReference>
<evidence type="ECO:0000256" key="6">
    <source>
        <dbReference type="ARBA" id="ARBA00023163"/>
    </source>
</evidence>
<dbReference type="InterPro" id="IPR042102">
    <property type="entry name" value="RNA_pol_Rpb1_3_sf"/>
</dbReference>
<keyword evidence="11" id="KW-1185">Reference proteome</keyword>
<keyword evidence="6 8" id="KW-0804">Transcription</keyword>
<dbReference type="InterPro" id="IPR007083">
    <property type="entry name" value="RNA_pol_Rpb1_4"/>
</dbReference>
<comment type="function">
    <text evidence="8">DNA-dependent RNA polymerase catalyzes the transcription of DNA into RNA using the four ribonucleoside triphosphates as substrates.</text>
</comment>
<name>A0AAN8VKE8_9MAGN</name>
<dbReference type="Pfam" id="PF00623">
    <property type="entry name" value="RNA_pol_Rpb1_2"/>
    <property type="match status" value="1"/>
</dbReference>
<dbReference type="Gene3D" id="1.10.132.30">
    <property type="match status" value="1"/>
</dbReference>
<dbReference type="InterPro" id="IPR040403">
    <property type="entry name" value="NRPD1_N"/>
</dbReference>
<dbReference type="PANTHER" id="PTHR19376">
    <property type="entry name" value="DNA-DIRECTED RNA POLYMERASE"/>
    <property type="match status" value="1"/>
</dbReference>
<organism evidence="10 11">
    <name type="scientific">Dillenia turbinata</name>
    <dbReference type="NCBI Taxonomy" id="194707"/>
    <lineage>
        <taxon>Eukaryota</taxon>
        <taxon>Viridiplantae</taxon>
        <taxon>Streptophyta</taxon>
        <taxon>Embryophyta</taxon>
        <taxon>Tracheophyta</taxon>
        <taxon>Spermatophyta</taxon>
        <taxon>Magnoliopsida</taxon>
        <taxon>eudicotyledons</taxon>
        <taxon>Gunneridae</taxon>
        <taxon>Pentapetalae</taxon>
        <taxon>Dilleniales</taxon>
        <taxon>Dilleniaceae</taxon>
        <taxon>Dillenia</taxon>
    </lineage>
</organism>
<feature type="non-terminal residue" evidence="10">
    <location>
        <position position="1389"/>
    </location>
</feature>
<keyword evidence="1 8" id="KW-0240">DNA-directed RNA polymerase</keyword>
<dbReference type="Proteomes" id="UP001370490">
    <property type="component" value="Unassembled WGS sequence"/>
</dbReference>
<dbReference type="EMBL" id="JBAMMX010000008">
    <property type="protein sequence ID" value="KAK6935319.1"/>
    <property type="molecule type" value="Genomic_DNA"/>
</dbReference>
<dbReference type="GO" id="GO:0003899">
    <property type="term" value="F:DNA-directed RNA polymerase activity"/>
    <property type="evidence" value="ECO:0007669"/>
    <property type="project" value="UniProtKB-EC"/>
</dbReference>
<proteinExistence type="inferred from homology"/>
<dbReference type="EC" id="2.7.7.6" evidence="8"/>
<dbReference type="InterPro" id="IPR044893">
    <property type="entry name" value="RNA_pol_Rpb1_clamp_domain"/>
</dbReference>
<dbReference type="Pfam" id="PF04983">
    <property type="entry name" value="RNA_pol_Rpb1_3"/>
    <property type="match status" value="1"/>
</dbReference>
<dbReference type="InterPro" id="IPR000722">
    <property type="entry name" value="RNA_pol_asu"/>
</dbReference>
<evidence type="ECO:0000256" key="3">
    <source>
        <dbReference type="ARBA" id="ARBA00022695"/>
    </source>
</evidence>
<evidence type="ECO:0000256" key="1">
    <source>
        <dbReference type="ARBA" id="ARBA00022478"/>
    </source>
</evidence>
<dbReference type="InterPro" id="IPR007066">
    <property type="entry name" value="RNA_pol_Rpb1_3"/>
</dbReference>
<evidence type="ECO:0000313" key="10">
    <source>
        <dbReference type="EMBL" id="KAK6935319.1"/>
    </source>
</evidence>
<dbReference type="InterPro" id="IPR007080">
    <property type="entry name" value="RNA_pol_Rpb1_1"/>
</dbReference>
<keyword evidence="2 8" id="KW-0808">Transferase</keyword>
<dbReference type="InterPro" id="IPR038120">
    <property type="entry name" value="Rpb1_funnel_sf"/>
</dbReference>
<evidence type="ECO:0000256" key="8">
    <source>
        <dbReference type="RuleBase" id="RU004279"/>
    </source>
</evidence>
<dbReference type="Gene3D" id="2.40.40.20">
    <property type="match status" value="1"/>
</dbReference>
<dbReference type="GO" id="GO:0003677">
    <property type="term" value="F:DNA binding"/>
    <property type="evidence" value="ECO:0007669"/>
    <property type="project" value="InterPro"/>
</dbReference>
<comment type="similarity">
    <text evidence="8">Belongs to the RNA polymerase beta' chain family.</text>
</comment>
<dbReference type="Gene3D" id="1.10.274.100">
    <property type="entry name" value="RNA polymerase Rpb1, domain 3"/>
    <property type="match status" value="1"/>
</dbReference>
<dbReference type="CDD" id="cd10506">
    <property type="entry name" value="RNAP_IV_RPD1_N"/>
    <property type="match status" value="1"/>
</dbReference>
<dbReference type="Pfam" id="PF05000">
    <property type="entry name" value="RNA_pol_Rpb1_4"/>
    <property type="match status" value="1"/>
</dbReference>
<evidence type="ECO:0000256" key="7">
    <source>
        <dbReference type="ARBA" id="ARBA00048552"/>
    </source>
</evidence>
<evidence type="ECO:0000313" key="11">
    <source>
        <dbReference type="Proteomes" id="UP001370490"/>
    </source>
</evidence>
<comment type="caution">
    <text evidence="10">The sequence shown here is derived from an EMBL/GenBank/DDBJ whole genome shotgun (WGS) entry which is preliminary data.</text>
</comment>
<protein>
    <recommendedName>
        <fullName evidence="8">DNA-directed RNA polymerase subunit</fullName>
        <ecNumber evidence="8">2.7.7.6</ecNumber>
    </recommendedName>
</protein>
<accession>A0AAN8VKE8</accession>
<keyword evidence="5" id="KW-0862">Zinc</keyword>
<evidence type="ECO:0000256" key="2">
    <source>
        <dbReference type="ARBA" id="ARBA00022679"/>
    </source>
</evidence>
<dbReference type="Gene3D" id="3.30.1490.180">
    <property type="entry name" value="RNA polymerase ii"/>
    <property type="match status" value="1"/>
</dbReference>
<dbReference type="SMART" id="SM00663">
    <property type="entry name" value="RPOLA_N"/>
    <property type="match status" value="1"/>
</dbReference>
<gene>
    <name evidence="10" type="ORF">RJ641_035474</name>
</gene>
<keyword evidence="4" id="KW-0479">Metal-binding</keyword>
<evidence type="ECO:0000256" key="5">
    <source>
        <dbReference type="ARBA" id="ARBA00022833"/>
    </source>
</evidence>
<dbReference type="GO" id="GO:0046872">
    <property type="term" value="F:metal ion binding"/>
    <property type="evidence" value="ECO:0007669"/>
    <property type="project" value="UniProtKB-KW"/>
</dbReference>
<dbReference type="GO" id="GO:0006351">
    <property type="term" value="P:DNA-templated transcription"/>
    <property type="evidence" value="ECO:0007669"/>
    <property type="project" value="InterPro"/>
</dbReference>
<feature type="domain" description="RNA polymerase N-terminal" evidence="9">
    <location>
        <begin position="319"/>
        <end position="609"/>
    </location>
</feature>
<comment type="catalytic activity">
    <reaction evidence="7 8">
        <text>RNA(n) + a ribonucleoside 5'-triphosphate = RNA(n+1) + diphosphate</text>
        <dbReference type="Rhea" id="RHEA:21248"/>
        <dbReference type="Rhea" id="RHEA-COMP:14527"/>
        <dbReference type="Rhea" id="RHEA-COMP:17342"/>
        <dbReference type="ChEBI" id="CHEBI:33019"/>
        <dbReference type="ChEBI" id="CHEBI:61557"/>
        <dbReference type="ChEBI" id="CHEBI:140395"/>
        <dbReference type="EC" id="2.7.7.6"/>
    </reaction>
</comment>
<keyword evidence="3 8" id="KW-0548">Nucleotidyltransferase</keyword>
<sequence>MNEARNHWKMNEAIMIQPMRTLENFNLPMQDEEGQSHGSLPFARRKTLTGQTSYATHRRLHRSCNSSKVVSLGFACIEAVTLTANETGRGDKASMDDDYLGKQLPSGKLTGINFGILTEREVEKKSSITIEAPSEVTDPKLGLPNPSYECSTCGVKDSKCCEGHFGIVKFHVTTLHPYFVSEVVHILNKICPGCRTVQLDQQVKGVDSKSKRNQTEGCKYCDRSLKEWYPRMKFRASSKELFRKTAVIVEIREKMPKKFRNKTLEDALPADYWDFIPRDDQQPECYSTSNRRVLTHAQVHYLLRDIPPVFVEQFVSRRESLFLNCFPVTPNSHRVFEVFYGFTNEPKLMFDEHTKAYKKLVDFKGTANELGSRVQDCLKVSKASSASFLFIYSLLLCAENLPSTDPAYSTKGSKWFKELVMAKRSNHVFRMVVVGDPNIKLTEIGIPCHVAERLQVSEQLNSWNWDKLSACCDLRLFEKGEIFVRRKGNLVRVRHVNKLQMGDTIFRSLVDGDIALINRPPSIHQHSLIGLSVKILPINSALSINPLCCSPFRGDFDGDCLHGYIPQSLDSRIELRELVALDKQLINGQNGRNLLSLCQDSLTAAYLVTEEDILLNKYQMQQLEMFCSHRSQLPAMVRGPSLNSCAWTGKQLFSLLLPPGLNYDVPVHNIHISQGEILTLSGITSCLKDADENLFSCIVKHCQSGSLDFLYTAQEILCEWLSLRGLTVSLADIYLASERNCWENMMREVSCGLDEAEKTCNLIQMMVDSGSKGNPHKLAQQSMCLGLQHSLVPLSFAIPRDLSCAAWNQQKALGLRDFECAKSYIPCAVIKSSFLAGLTPFECFVHSVTNRDSSFSDHAEVPGTLTRRLMYFMRDLYLSYDGTVRNAYGNQIVEFSYDTVKETSVVDKSVEACIGETTLDYDSMGGKPVGSLSACALSEAAYSALDQPVSSIEASPLINLKKLLECGMRKAPAEQSASLYLSKNLGRKLHGFEYGALEVKGHLERLRFSDIVSAVTTYFSPKTSGKKRISTWVCHFHVDKESAMRKQVNLLSVVKNLTKRCKSARVQGKIDLPNLEITTKDCSLGDIKKGDNKKVCIMVTVLQNSKTSPKELDRDLVTVRDLVIPFILGTVVKGFVEFKKVDIFWNDQPNPSISCRGSHGELCVRVWMSENCVKTKFWDILKNHCIQIMDTIDWERSHPDEVYGVFQAYGIASAYQYFLGSLNCAISDTGKSILPQHLLLAADCLSATGEFVALSARGLARQREQTSVSSPFIQACLYNPGASFIKAAKVGADDNLQGIVDALAWGRVPSIGTGGKFELLYTGKGLELTKSQDIYKLLGSPMVPQQNVKIKVSDTLNYTSDKYDSQLWRINGESPFKFESLGRISKSFL</sequence>
<dbReference type="PANTHER" id="PTHR19376:SF36">
    <property type="entry name" value="DNA-DIRECTED RNA POLYMERASE IV SUBUNIT 1"/>
    <property type="match status" value="1"/>
</dbReference>
<evidence type="ECO:0000256" key="4">
    <source>
        <dbReference type="ARBA" id="ARBA00022723"/>
    </source>
</evidence>
<evidence type="ECO:0000259" key="9">
    <source>
        <dbReference type="SMART" id="SM00663"/>
    </source>
</evidence>
<dbReference type="Gene3D" id="4.10.860.120">
    <property type="entry name" value="RNA polymerase II, clamp domain"/>
    <property type="match status" value="1"/>
</dbReference>
<dbReference type="Pfam" id="PF04997">
    <property type="entry name" value="RNA_pol_Rpb1_1"/>
    <property type="match status" value="1"/>
</dbReference>
<dbReference type="InterPro" id="IPR045867">
    <property type="entry name" value="DNA-dir_RpoC_beta_prime"/>
</dbReference>